<dbReference type="PANTHER" id="PTHR30502">
    <property type="entry name" value="2-KETO-3-DEOXY-L-RHAMNONATE ALDOLASE"/>
    <property type="match status" value="1"/>
</dbReference>
<keyword evidence="5" id="KW-0670">Pyruvate</keyword>
<accession>A0A194XR72</accession>
<dbReference type="InterPro" id="IPR005000">
    <property type="entry name" value="Aldolase/citrate-lyase_domain"/>
</dbReference>
<name>A0A194XR72_MOLSC</name>
<protein>
    <submittedName>
        <fullName evidence="5">Phosphoenolpyruvate/pyruvate domain-containing protein</fullName>
    </submittedName>
</protein>
<dbReference type="GO" id="GO:0046872">
    <property type="term" value="F:metal ion binding"/>
    <property type="evidence" value="ECO:0007669"/>
    <property type="project" value="UniProtKB-KW"/>
</dbReference>
<evidence type="ECO:0000313" key="5">
    <source>
        <dbReference type="EMBL" id="KUJ22227.1"/>
    </source>
</evidence>
<evidence type="ECO:0000313" key="6">
    <source>
        <dbReference type="Proteomes" id="UP000070700"/>
    </source>
</evidence>
<evidence type="ECO:0000256" key="3">
    <source>
        <dbReference type="ARBA" id="ARBA00023239"/>
    </source>
</evidence>
<feature type="domain" description="HpcH/HpaI aldolase/citrate lyase" evidence="4">
    <location>
        <begin position="27"/>
        <end position="213"/>
    </location>
</feature>
<proteinExistence type="inferred from homology"/>
<dbReference type="GO" id="GO:0005737">
    <property type="term" value="C:cytoplasm"/>
    <property type="evidence" value="ECO:0007669"/>
    <property type="project" value="TreeGrafter"/>
</dbReference>
<dbReference type="InterPro" id="IPR040442">
    <property type="entry name" value="Pyrv_kinase-like_dom_sf"/>
</dbReference>
<dbReference type="PANTHER" id="PTHR30502:SF0">
    <property type="entry name" value="PHOSPHOENOLPYRUVATE CARBOXYLASE FAMILY PROTEIN"/>
    <property type="match status" value="1"/>
</dbReference>
<keyword evidence="6" id="KW-1185">Reference proteome</keyword>
<dbReference type="SUPFAM" id="SSF51621">
    <property type="entry name" value="Phosphoenolpyruvate/pyruvate domain"/>
    <property type="match status" value="1"/>
</dbReference>
<comment type="similarity">
    <text evidence="1">Belongs to the HpcH/HpaI aldolase family.</text>
</comment>
<dbReference type="KEGG" id="psco:LY89DRAFT_680372"/>
<feature type="non-terminal residue" evidence="5">
    <location>
        <position position="263"/>
    </location>
</feature>
<evidence type="ECO:0000259" key="4">
    <source>
        <dbReference type="Pfam" id="PF03328"/>
    </source>
</evidence>
<dbReference type="RefSeq" id="XP_018076582.1">
    <property type="nucleotide sequence ID" value="XM_018214067.1"/>
</dbReference>
<dbReference type="Proteomes" id="UP000070700">
    <property type="component" value="Unassembled WGS sequence"/>
</dbReference>
<dbReference type="AlphaFoldDB" id="A0A194XR72"/>
<dbReference type="InParanoid" id="A0A194XR72"/>
<dbReference type="GeneID" id="28823793"/>
<dbReference type="Gene3D" id="3.20.20.60">
    <property type="entry name" value="Phosphoenolpyruvate-binding domains"/>
    <property type="match status" value="1"/>
</dbReference>
<gene>
    <name evidence="5" type="ORF">LY89DRAFT_680372</name>
</gene>
<dbReference type="EMBL" id="KQ947406">
    <property type="protein sequence ID" value="KUJ22227.1"/>
    <property type="molecule type" value="Genomic_DNA"/>
</dbReference>
<keyword evidence="2" id="KW-0479">Metal-binding</keyword>
<dbReference type="Pfam" id="PF03328">
    <property type="entry name" value="HpcH_HpaI"/>
    <property type="match status" value="1"/>
</dbReference>
<dbReference type="InterPro" id="IPR050251">
    <property type="entry name" value="HpcH-HpaI_aldolase"/>
</dbReference>
<keyword evidence="3" id="KW-0456">Lyase</keyword>
<reference evidence="5 6" key="1">
    <citation type="submission" date="2015-10" db="EMBL/GenBank/DDBJ databases">
        <title>Full genome of DAOMC 229536 Phialocephala scopiformis, a fungal endophyte of spruce producing the potent anti-insectan compound rugulosin.</title>
        <authorList>
            <consortium name="DOE Joint Genome Institute"/>
            <person name="Walker A.K."/>
            <person name="Frasz S.L."/>
            <person name="Seifert K.A."/>
            <person name="Miller J.D."/>
            <person name="Mondo S.J."/>
            <person name="Labutti K."/>
            <person name="Lipzen A."/>
            <person name="Dockter R."/>
            <person name="Kennedy M."/>
            <person name="Grigoriev I.V."/>
            <person name="Spatafora J.W."/>
        </authorList>
    </citation>
    <scope>NUCLEOTIDE SEQUENCE [LARGE SCALE GENOMIC DNA]</scope>
    <source>
        <strain evidence="5 6">CBS 120377</strain>
    </source>
</reference>
<dbReference type="GO" id="GO:0016832">
    <property type="term" value="F:aldehyde-lyase activity"/>
    <property type="evidence" value="ECO:0007669"/>
    <property type="project" value="TreeGrafter"/>
</dbReference>
<evidence type="ECO:0000256" key="2">
    <source>
        <dbReference type="ARBA" id="ARBA00022723"/>
    </source>
</evidence>
<dbReference type="InterPro" id="IPR015813">
    <property type="entry name" value="Pyrv/PenolPyrv_kinase-like_dom"/>
</dbReference>
<dbReference type="OrthoDB" id="1621678at2759"/>
<evidence type="ECO:0000256" key="1">
    <source>
        <dbReference type="ARBA" id="ARBA00005568"/>
    </source>
</evidence>
<organism evidence="5 6">
    <name type="scientific">Mollisia scopiformis</name>
    <name type="common">Conifer needle endophyte fungus</name>
    <name type="synonym">Phialocephala scopiformis</name>
    <dbReference type="NCBI Taxonomy" id="149040"/>
    <lineage>
        <taxon>Eukaryota</taxon>
        <taxon>Fungi</taxon>
        <taxon>Dikarya</taxon>
        <taxon>Ascomycota</taxon>
        <taxon>Pezizomycotina</taxon>
        <taxon>Leotiomycetes</taxon>
        <taxon>Helotiales</taxon>
        <taxon>Mollisiaceae</taxon>
        <taxon>Mollisia</taxon>
    </lineage>
</organism>
<sequence length="263" mass="27947">MVVCVNNLLTKSAAGDLCKSFGIRLITNPQIVHLAKNAGYDSLFIDLEHSTLSIDDASQLSCTGLLLGITPFVRVPYQCGNGLVQRVLDGGAMGIIFPHIHSSQDAKAAVSISKYPPFGSRSMTGQLPVFSLQATSHDRVINETNKSASSVVLMIETKDGIEKVDEIAAVEGVDMILIGSNDLAIELGVPGGFHTPIFRSALESVSEACRRHGKTMGLAGIYDNYEIQDWAINTLQVRYLLCQGDSGIIASGAARCIAAVPGV</sequence>